<dbReference type="AlphaFoldDB" id="A0AAN4Q6T9"/>
<sequence>MESPKNLNRTDSNAGTGKENQFLNALEKWISICILSRLSTRQKSVAAMRNHDLSAGMIEAFINPVDRQKPYHSRSSNPYHCVDSPLFLLQGQHVEVISNHWGRNHLSVVTDLINNADKIVICSGWIKQCGVDLLVEHLAAALGRGTAITIFTNSRVPPGRVYPPSRH</sequence>
<dbReference type="RefSeq" id="WP_136624496.1">
    <property type="nucleotide sequence ID" value="NZ_BGKA01000129.1"/>
</dbReference>
<name>A0AAN4Q6T9_PSESF</name>
<protein>
    <submittedName>
        <fullName evidence="1">Predicted molybdopterin-dependent oxidoreductase YjgC</fullName>
    </submittedName>
</protein>
<evidence type="ECO:0000313" key="2">
    <source>
        <dbReference type="Proteomes" id="UP000248291"/>
    </source>
</evidence>
<accession>A0AAN4Q6T9</accession>
<dbReference type="Proteomes" id="UP000248291">
    <property type="component" value="Unassembled WGS sequence"/>
</dbReference>
<gene>
    <name evidence="1" type="ORF">KPSA3_03938</name>
</gene>
<dbReference type="EMBL" id="BGKA01000129">
    <property type="protein sequence ID" value="GBH17961.1"/>
    <property type="molecule type" value="Genomic_DNA"/>
</dbReference>
<organism evidence="1 2">
    <name type="scientific">Pseudomonas syringae pv. actinidiae</name>
    <dbReference type="NCBI Taxonomy" id="103796"/>
    <lineage>
        <taxon>Bacteria</taxon>
        <taxon>Pseudomonadati</taxon>
        <taxon>Pseudomonadota</taxon>
        <taxon>Gammaproteobacteria</taxon>
        <taxon>Pseudomonadales</taxon>
        <taxon>Pseudomonadaceae</taxon>
        <taxon>Pseudomonas</taxon>
        <taxon>Pseudomonas syringae</taxon>
    </lineage>
</organism>
<comment type="caution">
    <text evidence="1">The sequence shown here is derived from an EMBL/GenBank/DDBJ whole genome shotgun (WGS) entry which is preliminary data.</text>
</comment>
<evidence type="ECO:0000313" key="1">
    <source>
        <dbReference type="EMBL" id="GBH17961.1"/>
    </source>
</evidence>
<proteinExistence type="predicted"/>
<reference evidence="1 2" key="1">
    <citation type="submission" date="2018-04" db="EMBL/GenBank/DDBJ databases">
        <title>Draft genome sequence of Pseudomonas syringae pv. actinidiae biovar 3 strains isolated from kiwifruit in Kagawa prefecture.</title>
        <authorList>
            <person name="Tabuchi M."/>
            <person name="Saito M."/>
            <person name="Fujiwara S."/>
            <person name="Sasa N."/>
            <person name="Akimitsu K."/>
            <person name="Gomi K."/>
            <person name="Konishi-Sugita S."/>
            <person name="Hamano K."/>
            <person name="Kataoka I."/>
        </authorList>
    </citation>
    <scope>NUCLEOTIDE SEQUENCE [LARGE SCALE GENOMIC DNA]</scope>
    <source>
        <strain evidence="1 2">MAFF212211</strain>
    </source>
</reference>